<keyword evidence="2" id="KW-1185">Reference proteome</keyword>
<name>A0A9W8U243_9AGAR</name>
<reference evidence="1 2" key="1">
    <citation type="journal article" date="2023" name="Proc. Natl. Acad. Sci. U.S.A.">
        <title>A global phylogenomic analysis of the shiitake genus Lentinula.</title>
        <authorList>
            <person name="Sierra-Patev S."/>
            <person name="Min B."/>
            <person name="Naranjo-Ortiz M."/>
            <person name="Looney B."/>
            <person name="Konkel Z."/>
            <person name="Slot J.C."/>
            <person name="Sakamoto Y."/>
            <person name="Steenwyk J.L."/>
            <person name="Rokas A."/>
            <person name="Carro J."/>
            <person name="Camarero S."/>
            <person name="Ferreira P."/>
            <person name="Molpeceres G."/>
            <person name="Ruiz-Duenas F.J."/>
            <person name="Serrano A."/>
            <person name="Henrissat B."/>
            <person name="Drula E."/>
            <person name="Hughes K.W."/>
            <person name="Mata J.L."/>
            <person name="Ishikawa N.K."/>
            <person name="Vargas-Isla R."/>
            <person name="Ushijima S."/>
            <person name="Smith C.A."/>
            <person name="Donoghue J."/>
            <person name="Ahrendt S."/>
            <person name="Andreopoulos W."/>
            <person name="He G."/>
            <person name="LaButti K."/>
            <person name="Lipzen A."/>
            <person name="Ng V."/>
            <person name="Riley R."/>
            <person name="Sandor L."/>
            <person name="Barry K."/>
            <person name="Martinez A.T."/>
            <person name="Xiao Y."/>
            <person name="Gibbons J.G."/>
            <person name="Terashima K."/>
            <person name="Grigoriev I.V."/>
            <person name="Hibbett D."/>
        </authorList>
    </citation>
    <scope>NUCLEOTIDE SEQUENCE [LARGE SCALE GENOMIC DNA]</scope>
    <source>
        <strain evidence="1 2">TFB7810</strain>
    </source>
</reference>
<dbReference type="Proteomes" id="UP001142393">
    <property type="component" value="Unassembled WGS sequence"/>
</dbReference>
<dbReference type="AlphaFoldDB" id="A0A9W8U243"/>
<gene>
    <name evidence="1" type="ORF">DFH05DRAFT_1457149</name>
</gene>
<comment type="caution">
    <text evidence="1">The sequence shown here is derived from an EMBL/GenBank/DDBJ whole genome shotgun (WGS) entry which is preliminary data.</text>
</comment>
<evidence type="ECO:0000313" key="1">
    <source>
        <dbReference type="EMBL" id="KAJ3749324.1"/>
    </source>
</evidence>
<organism evidence="1 2">
    <name type="scientific">Lentinula detonsa</name>
    <dbReference type="NCBI Taxonomy" id="2804962"/>
    <lineage>
        <taxon>Eukaryota</taxon>
        <taxon>Fungi</taxon>
        <taxon>Dikarya</taxon>
        <taxon>Basidiomycota</taxon>
        <taxon>Agaricomycotina</taxon>
        <taxon>Agaricomycetes</taxon>
        <taxon>Agaricomycetidae</taxon>
        <taxon>Agaricales</taxon>
        <taxon>Marasmiineae</taxon>
        <taxon>Omphalotaceae</taxon>
        <taxon>Lentinula</taxon>
    </lineage>
</organism>
<protein>
    <submittedName>
        <fullName evidence="1">Uncharacterized protein</fullName>
    </submittedName>
</protein>
<proteinExistence type="predicted"/>
<accession>A0A9W8U243</accession>
<sequence length="271" mass="30564">MNQKHSPVKPHAMVGLNVLFATSAYISAGHQKLKVVAQESSAAQSMVSELEQCIIALQNEVMLRDVAWLKAQDDLKNKHQELDKTVAETLDWVPRAIIDAQRKHDYTYRLLCQTSTQLMSYQRQLKIPISPSFVEEMKEYSPKKAVKVQAEAGDVSALLREELVDSKVKIHLVPELYSLMLSIQRAYEQEVARLNERVAYLEARLADADQGERAQLKTGSISVLGSMSLRSPAMIEKAYPHLKRGESSDVRPATPVDDVCGDEWLYWCHAD</sequence>
<dbReference type="EMBL" id="JANVFU010000002">
    <property type="protein sequence ID" value="KAJ3749324.1"/>
    <property type="molecule type" value="Genomic_DNA"/>
</dbReference>
<evidence type="ECO:0000313" key="2">
    <source>
        <dbReference type="Proteomes" id="UP001142393"/>
    </source>
</evidence>